<sequence>MKIFETDPRLTDYDTLLKNIRGLKEKEGKSVQKTLALKSLSNCKSLSNLKSLSNHSLLNHIPSLFRLFTFSCLIIVLISLAVHTGANLEFAIDTCLGYSAMGNDFMKGVRVNLIGALPSRLQEYLSIVKMHVEDKNIGLVMEKLFWSRIELRPLLLSYNERLKDLIFLDLALDSAVRTTMERGLKELRSTDIPGIMFFISLMLQNLCLSTVDNEDLIYCTKVPIITEPPSTSSIGMLEIFEGGIYSVIRRAVIIGNGFSGAKNQSIGLVRALGLSNHQSFYVSSNFIPILVVTNELSLTIFSMQRVTRPRGGINDWLHWLPLSLHKKLDYIPRRIMLFVAGLSDVLVMLAYLSQPDQRVLNFKMGQEVYTKEEIDWSYIEYVDNLCHSNYLVHCFSLGAHVEQGNGVHRNCTVKVSSTTHCRWSTGPA</sequence>
<proteinExistence type="predicted"/>
<protein>
    <submittedName>
        <fullName evidence="2">Uncharacterized protein</fullName>
    </submittedName>
</protein>
<keyword evidence="1" id="KW-1133">Transmembrane helix</keyword>
<comment type="caution">
    <text evidence="2">The sequence shown here is derived from an EMBL/GenBank/DDBJ whole genome shotgun (WGS) entry which is preliminary data.</text>
</comment>
<keyword evidence="1" id="KW-0472">Membrane</keyword>
<evidence type="ECO:0000256" key="1">
    <source>
        <dbReference type="SAM" id="Phobius"/>
    </source>
</evidence>
<reference evidence="2 3" key="1">
    <citation type="submission" date="2020-10" db="EMBL/GenBank/DDBJ databases">
        <title>The Coptis chinensis genome and diversification of protoberbering-type alkaloids.</title>
        <authorList>
            <person name="Wang B."/>
            <person name="Shu S."/>
            <person name="Song C."/>
            <person name="Liu Y."/>
        </authorList>
    </citation>
    <scope>NUCLEOTIDE SEQUENCE [LARGE SCALE GENOMIC DNA]</scope>
    <source>
        <strain evidence="2">HL-2020</strain>
        <tissue evidence="2">Leaf</tissue>
    </source>
</reference>
<dbReference type="AlphaFoldDB" id="A0A835GXY0"/>
<evidence type="ECO:0000313" key="2">
    <source>
        <dbReference type="EMBL" id="KAF9587937.1"/>
    </source>
</evidence>
<keyword evidence="1" id="KW-0812">Transmembrane</keyword>
<dbReference type="OrthoDB" id="1631518at2759"/>
<dbReference type="Proteomes" id="UP000631114">
    <property type="component" value="Unassembled WGS sequence"/>
</dbReference>
<organism evidence="2 3">
    <name type="scientific">Coptis chinensis</name>
    <dbReference type="NCBI Taxonomy" id="261450"/>
    <lineage>
        <taxon>Eukaryota</taxon>
        <taxon>Viridiplantae</taxon>
        <taxon>Streptophyta</taxon>
        <taxon>Embryophyta</taxon>
        <taxon>Tracheophyta</taxon>
        <taxon>Spermatophyta</taxon>
        <taxon>Magnoliopsida</taxon>
        <taxon>Ranunculales</taxon>
        <taxon>Ranunculaceae</taxon>
        <taxon>Coptidoideae</taxon>
        <taxon>Coptis</taxon>
    </lineage>
</organism>
<feature type="transmembrane region" description="Helical" evidence="1">
    <location>
        <begin position="64"/>
        <end position="82"/>
    </location>
</feature>
<accession>A0A835GXY0</accession>
<evidence type="ECO:0000313" key="3">
    <source>
        <dbReference type="Proteomes" id="UP000631114"/>
    </source>
</evidence>
<dbReference type="PANTHER" id="PTHR46999">
    <property type="entry name" value="ALPHA-GLUCAN WATER DIKINASE 1, CHLOROPLASTIC-RELATED"/>
    <property type="match status" value="1"/>
</dbReference>
<gene>
    <name evidence="2" type="ORF">IFM89_006262</name>
</gene>
<keyword evidence="3" id="KW-1185">Reference proteome</keyword>
<name>A0A835GXY0_9MAGN</name>
<dbReference type="EMBL" id="JADFTS010000009">
    <property type="protein sequence ID" value="KAF9587937.1"/>
    <property type="molecule type" value="Genomic_DNA"/>
</dbReference>
<dbReference type="PANTHER" id="PTHR46999:SF4">
    <property type="entry name" value="ALPHA-GLUCAN WATER DIKINASE 2"/>
    <property type="match status" value="1"/>
</dbReference>